<protein>
    <submittedName>
        <fullName evidence="1">Uncharacterized protein</fullName>
    </submittedName>
</protein>
<evidence type="ECO:0000313" key="2">
    <source>
        <dbReference type="Proteomes" id="UP001189429"/>
    </source>
</evidence>
<dbReference type="Proteomes" id="UP001189429">
    <property type="component" value="Unassembled WGS sequence"/>
</dbReference>
<reference evidence="1" key="1">
    <citation type="submission" date="2023-10" db="EMBL/GenBank/DDBJ databases">
        <authorList>
            <person name="Chen Y."/>
            <person name="Shah S."/>
            <person name="Dougan E. K."/>
            <person name="Thang M."/>
            <person name="Chan C."/>
        </authorList>
    </citation>
    <scope>NUCLEOTIDE SEQUENCE [LARGE SCALE GENOMIC DNA]</scope>
</reference>
<accession>A0ABN9PDG1</accession>
<proteinExistence type="predicted"/>
<dbReference type="EMBL" id="CAUYUJ010000344">
    <property type="protein sequence ID" value="CAK0790041.1"/>
    <property type="molecule type" value="Genomic_DNA"/>
</dbReference>
<keyword evidence="2" id="KW-1185">Reference proteome</keyword>
<gene>
    <name evidence="1" type="ORF">PCOR1329_LOCUS1416</name>
</gene>
<comment type="caution">
    <text evidence="1">The sequence shown here is derived from an EMBL/GenBank/DDBJ whole genome shotgun (WGS) entry which is preliminary data.</text>
</comment>
<organism evidence="1 2">
    <name type="scientific">Prorocentrum cordatum</name>
    <dbReference type="NCBI Taxonomy" id="2364126"/>
    <lineage>
        <taxon>Eukaryota</taxon>
        <taxon>Sar</taxon>
        <taxon>Alveolata</taxon>
        <taxon>Dinophyceae</taxon>
        <taxon>Prorocentrales</taxon>
        <taxon>Prorocentraceae</taxon>
        <taxon>Prorocentrum</taxon>
    </lineage>
</organism>
<sequence length="143" mass="14821">MGCNSSASDCPAARAAACKASWSLAPHSRGSPPAIRPRVQQIAGESQWSDHGGRLLRPSAGDVRMAEWMMKPRGVLQSCVATADRTSAAKHEIVADVTSSTPMVLADAAAFAVMGFGGRCHILLASAVSWPSMRAGGVQNCAT</sequence>
<name>A0ABN9PDG1_9DINO</name>
<evidence type="ECO:0000313" key="1">
    <source>
        <dbReference type="EMBL" id="CAK0790041.1"/>
    </source>
</evidence>